<comment type="caution">
    <text evidence="8">The sequence shown here is derived from an EMBL/GenBank/DDBJ whole genome shotgun (WGS) entry which is preliminary data.</text>
</comment>
<dbReference type="SUPFAM" id="SSF55785">
    <property type="entry name" value="PYP-like sensor domain (PAS domain)"/>
    <property type="match status" value="2"/>
</dbReference>
<sequence>MLSQPIRILLLEDSASDAELVQRELLNLSPPPAVTHVDNGTAFEKALHSEPDLILSDFNIPGFSGVEAITLAKAALPNTPFIFVSGTIGEEMAVDLVIRGATDYVLKDRLKKLIPAVQRAMEQSEEVRKNQLLQKQLREAEERYSSLYNLSLDGIYLHDFDGRFLDANETALQMLGYQADELRHLTIRDLAGDAEQIALMDLTIGEIMKGGRQTEIREFRLRRKDGSDIWVEAAGSIVLSAGRPVAVQGIVRDITDRKLRDMEIRKLFLSVENSRDLIMITDKSGRIEYVNHAACVLTGYSKFELIGQTPAIMKSGMHDGEFYRSLWETISAGRVFSEVFINRKKNGELLYLLQTISPLSDDSGQISHFISTSKDLTTQRGMEDRLHHLIWHDALTDLPNRYSLIRGMQDLLERNHCNGCSLIFLDIDRYNRINQIAGYETGDLILKTFARILADVCRPGDIAARVGTDEFVILLPGVTDTELPDAVLYAIRQELRSPILIGEQDYLITVSAGVARFPEHARHPDELVRKAQRAMIRARQNGRNLHEFYQEGSREIVPEILRIEQKLFRALDNAEFSLVYQPYLNAKTLEPGGMEALLRWKNDDLGSVSPGVFIPLLEDTGMIVEVGNFILRTVCQQIAVWQHRGLAVVPISVNLSPLQFRQLDLPNNILKMTDDTGISPRLLNLEITESAFMEDAEYSRRMLMQLREAGTSVSIDDFGTGYSSLSYLKRFPINHLKIDISFVRDIADPEIEAIVRAIIGLAENLHLKTIAEGVETEEQSLKLQSLGADYLQGYLFSKPVPAEEVTRFLSGPIKAGREEA</sequence>
<dbReference type="PROSITE" id="PS50113">
    <property type="entry name" value="PAC"/>
    <property type="match status" value="2"/>
</dbReference>
<feature type="domain" description="PAC" evidence="5">
    <location>
        <begin position="215"/>
        <end position="266"/>
    </location>
</feature>
<dbReference type="CDD" id="cd00156">
    <property type="entry name" value="REC"/>
    <property type="match status" value="1"/>
</dbReference>
<feature type="domain" description="GGDEF" evidence="7">
    <location>
        <begin position="418"/>
        <end position="551"/>
    </location>
</feature>
<keyword evidence="1" id="KW-0597">Phosphoprotein</keyword>
<dbReference type="SMART" id="SM00448">
    <property type="entry name" value="REC"/>
    <property type="match status" value="1"/>
</dbReference>
<evidence type="ECO:0000259" key="4">
    <source>
        <dbReference type="PROSITE" id="PS50112"/>
    </source>
</evidence>
<evidence type="ECO:0000313" key="9">
    <source>
        <dbReference type="Proteomes" id="UP000460298"/>
    </source>
</evidence>
<dbReference type="GO" id="GO:0000160">
    <property type="term" value="P:phosphorelay signal transduction system"/>
    <property type="evidence" value="ECO:0007669"/>
    <property type="project" value="InterPro"/>
</dbReference>
<dbReference type="Gene3D" id="3.30.70.270">
    <property type="match status" value="1"/>
</dbReference>
<dbReference type="CDD" id="cd01948">
    <property type="entry name" value="EAL"/>
    <property type="match status" value="1"/>
</dbReference>
<feature type="domain" description="EAL" evidence="6">
    <location>
        <begin position="560"/>
        <end position="813"/>
    </location>
</feature>
<feature type="domain" description="PAC" evidence="5">
    <location>
        <begin position="335"/>
        <end position="388"/>
    </location>
</feature>
<dbReference type="SUPFAM" id="SSF141868">
    <property type="entry name" value="EAL domain-like"/>
    <property type="match status" value="1"/>
</dbReference>
<dbReference type="PROSITE" id="PS50110">
    <property type="entry name" value="RESPONSE_REGULATORY"/>
    <property type="match status" value="1"/>
</dbReference>
<dbReference type="InterPro" id="IPR035965">
    <property type="entry name" value="PAS-like_dom_sf"/>
</dbReference>
<dbReference type="InterPro" id="IPR013767">
    <property type="entry name" value="PAS_fold"/>
</dbReference>
<dbReference type="CDD" id="cd00130">
    <property type="entry name" value="PAS"/>
    <property type="match status" value="2"/>
</dbReference>
<evidence type="ECO:0000256" key="2">
    <source>
        <dbReference type="SAM" id="Coils"/>
    </source>
</evidence>
<dbReference type="InterPro" id="IPR000700">
    <property type="entry name" value="PAS-assoc_C"/>
</dbReference>
<protein>
    <submittedName>
        <fullName evidence="8">EAL domain-containing protein</fullName>
    </submittedName>
</protein>
<dbReference type="Gene3D" id="3.30.450.20">
    <property type="entry name" value="PAS domain"/>
    <property type="match status" value="2"/>
</dbReference>
<dbReference type="SMART" id="SM00052">
    <property type="entry name" value="EAL"/>
    <property type="match status" value="1"/>
</dbReference>
<dbReference type="InterPro" id="IPR000014">
    <property type="entry name" value="PAS"/>
</dbReference>
<keyword evidence="2" id="KW-0175">Coiled coil</keyword>
<dbReference type="InterPro" id="IPR029787">
    <property type="entry name" value="Nucleotide_cyclase"/>
</dbReference>
<organism evidence="8 9">
    <name type="scientific">Leptonema illini</name>
    <dbReference type="NCBI Taxonomy" id="183"/>
    <lineage>
        <taxon>Bacteria</taxon>
        <taxon>Pseudomonadati</taxon>
        <taxon>Spirochaetota</taxon>
        <taxon>Spirochaetia</taxon>
        <taxon>Leptospirales</taxon>
        <taxon>Leptospiraceae</taxon>
        <taxon>Leptonema</taxon>
    </lineage>
</organism>
<name>A0A833GZX7_9LEPT</name>
<feature type="domain" description="Response regulatory" evidence="3">
    <location>
        <begin position="7"/>
        <end position="122"/>
    </location>
</feature>
<reference evidence="8 9" key="1">
    <citation type="submission" date="2019-10" db="EMBL/GenBank/DDBJ databases">
        <title>Extracellular Electron Transfer in a Candidatus Methanoperedens spp. Enrichment Culture.</title>
        <authorList>
            <person name="Berger S."/>
            <person name="Rangel Shaw D."/>
            <person name="Berben T."/>
            <person name="In 'T Zandt M."/>
            <person name="Frank J."/>
            <person name="Reimann J."/>
            <person name="Jetten M.S.M."/>
            <person name="Welte C.U."/>
        </authorList>
    </citation>
    <scope>NUCLEOTIDE SEQUENCE [LARGE SCALE GENOMIC DNA]</scope>
    <source>
        <strain evidence="8">SB12</strain>
    </source>
</reference>
<dbReference type="PROSITE" id="PS50887">
    <property type="entry name" value="GGDEF"/>
    <property type="match status" value="1"/>
</dbReference>
<evidence type="ECO:0000259" key="6">
    <source>
        <dbReference type="PROSITE" id="PS50883"/>
    </source>
</evidence>
<evidence type="ECO:0000259" key="7">
    <source>
        <dbReference type="PROSITE" id="PS50887"/>
    </source>
</evidence>
<dbReference type="PANTHER" id="PTHR44757:SF2">
    <property type="entry name" value="BIOFILM ARCHITECTURE MAINTENANCE PROTEIN MBAA"/>
    <property type="match status" value="1"/>
</dbReference>
<dbReference type="InterPro" id="IPR011006">
    <property type="entry name" value="CheY-like_superfamily"/>
</dbReference>
<dbReference type="PROSITE" id="PS50112">
    <property type="entry name" value="PAS"/>
    <property type="match status" value="2"/>
</dbReference>
<feature type="modified residue" description="4-aspartylphosphate" evidence="1">
    <location>
        <position position="57"/>
    </location>
</feature>
<dbReference type="Proteomes" id="UP000460298">
    <property type="component" value="Unassembled WGS sequence"/>
</dbReference>
<dbReference type="SMART" id="SM00091">
    <property type="entry name" value="PAS"/>
    <property type="match status" value="2"/>
</dbReference>
<dbReference type="Pfam" id="PF00563">
    <property type="entry name" value="EAL"/>
    <property type="match status" value="1"/>
</dbReference>
<dbReference type="InterPro" id="IPR001789">
    <property type="entry name" value="Sig_transdc_resp-reg_receiver"/>
</dbReference>
<dbReference type="NCBIfam" id="TIGR00229">
    <property type="entry name" value="sensory_box"/>
    <property type="match status" value="2"/>
</dbReference>
<dbReference type="Gene3D" id="3.40.50.2300">
    <property type="match status" value="1"/>
</dbReference>
<evidence type="ECO:0000259" key="5">
    <source>
        <dbReference type="PROSITE" id="PS50113"/>
    </source>
</evidence>
<gene>
    <name evidence="8" type="ORF">F9K24_14895</name>
</gene>
<dbReference type="GO" id="GO:0006355">
    <property type="term" value="P:regulation of DNA-templated transcription"/>
    <property type="evidence" value="ECO:0007669"/>
    <property type="project" value="InterPro"/>
</dbReference>
<dbReference type="Pfam" id="PF13426">
    <property type="entry name" value="PAS_9"/>
    <property type="match status" value="1"/>
</dbReference>
<dbReference type="Pfam" id="PF00989">
    <property type="entry name" value="PAS"/>
    <property type="match status" value="1"/>
</dbReference>
<dbReference type="InterPro" id="IPR001633">
    <property type="entry name" value="EAL_dom"/>
</dbReference>
<feature type="coiled-coil region" evidence="2">
    <location>
        <begin position="123"/>
        <end position="150"/>
    </location>
</feature>
<evidence type="ECO:0000259" key="3">
    <source>
        <dbReference type="PROSITE" id="PS50110"/>
    </source>
</evidence>
<dbReference type="SMART" id="SM00086">
    <property type="entry name" value="PAC"/>
    <property type="match status" value="2"/>
</dbReference>
<dbReference type="SUPFAM" id="SSF52172">
    <property type="entry name" value="CheY-like"/>
    <property type="match status" value="1"/>
</dbReference>
<dbReference type="InterPro" id="IPR035919">
    <property type="entry name" value="EAL_sf"/>
</dbReference>
<accession>A0A833GZX7</accession>
<dbReference type="AlphaFoldDB" id="A0A833GZX7"/>
<dbReference type="PROSITE" id="PS50883">
    <property type="entry name" value="EAL"/>
    <property type="match status" value="1"/>
</dbReference>
<dbReference type="NCBIfam" id="TIGR00254">
    <property type="entry name" value="GGDEF"/>
    <property type="match status" value="1"/>
</dbReference>
<dbReference type="InterPro" id="IPR052155">
    <property type="entry name" value="Biofilm_reg_signaling"/>
</dbReference>
<dbReference type="SUPFAM" id="SSF55073">
    <property type="entry name" value="Nucleotide cyclase"/>
    <property type="match status" value="1"/>
</dbReference>
<feature type="domain" description="PAS" evidence="4">
    <location>
        <begin position="140"/>
        <end position="182"/>
    </location>
</feature>
<dbReference type="Gene3D" id="3.20.20.450">
    <property type="entry name" value="EAL domain"/>
    <property type="match status" value="1"/>
</dbReference>
<dbReference type="EMBL" id="WBUI01000016">
    <property type="protein sequence ID" value="KAB2930978.1"/>
    <property type="molecule type" value="Genomic_DNA"/>
</dbReference>
<dbReference type="InterPro" id="IPR001610">
    <property type="entry name" value="PAC"/>
</dbReference>
<proteinExistence type="predicted"/>
<dbReference type="Pfam" id="PF00072">
    <property type="entry name" value="Response_reg"/>
    <property type="match status" value="1"/>
</dbReference>
<dbReference type="Pfam" id="PF00990">
    <property type="entry name" value="GGDEF"/>
    <property type="match status" value="1"/>
</dbReference>
<evidence type="ECO:0000256" key="1">
    <source>
        <dbReference type="PROSITE-ProRule" id="PRU00169"/>
    </source>
</evidence>
<dbReference type="InterPro" id="IPR043128">
    <property type="entry name" value="Rev_trsase/Diguanyl_cyclase"/>
</dbReference>
<dbReference type="InterPro" id="IPR000160">
    <property type="entry name" value="GGDEF_dom"/>
</dbReference>
<evidence type="ECO:0000313" key="8">
    <source>
        <dbReference type="EMBL" id="KAB2930978.1"/>
    </source>
</evidence>
<dbReference type="SMART" id="SM00267">
    <property type="entry name" value="GGDEF"/>
    <property type="match status" value="1"/>
</dbReference>
<feature type="domain" description="PAS" evidence="4">
    <location>
        <begin position="263"/>
        <end position="309"/>
    </location>
</feature>
<dbReference type="PANTHER" id="PTHR44757">
    <property type="entry name" value="DIGUANYLATE CYCLASE DGCP"/>
    <property type="match status" value="1"/>
</dbReference>
<dbReference type="CDD" id="cd01949">
    <property type="entry name" value="GGDEF"/>
    <property type="match status" value="1"/>
</dbReference>